<dbReference type="Pfam" id="PF24931">
    <property type="entry name" value="ACT_ACR9_3rd"/>
    <property type="match status" value="1"/>
</dbReference>
<evidence type="ECO:0000256" key="5">
    <source>
        <dbReference type="ARBA" id="ARBA00023268"/>
    </source>
</evidence>
<proteinExistence type="inferred from homology"/>
<dbReference type="NCBIfam" id="TIGR01693">
    <property type="entry name" value="UTase_glnD"/>
    <property type="match status" value="1"/>
</dbReference>
<dbReference type="InterPro" id="IPR002934">
    <property type="entry name" value="Polymerase_NTP_transf_dom"/>
</dbReference>
<dbReference type="GO" id="GO:0008773">
    <property type="term" value="F:[protein-PII] uridylyltransferase activity"/>
    <property type="evidence" value="ECO:0007669"/>
    <property type="project" value="UniProtKB-UniRule"/>
</dbReference>
<dbReference type="PROSITE" id="PS51671">
    <property type="entry name" value="ACT"/>
    <property type="match status" value="2"/>
</dbReference>
<dbReference type="InterPro" id="IPR013546">
    <property type="entry name" value="PII_UdlTrfase/GS_AdlTrfase"/>
</dbReference>
<dbReference type="Pfam" id="PF01909">
    <property type="entry name" value="NTP_transf_2"/>
    <property type="match status" value="1"/>
</dbReference>
<evidence type="ECO:0000256" key="3">
    <source>
        <dbReference type="ARBA" id="ARBA00022801"/>
    </source>
</evidence>
<dbReference type="PANTHER" id="PTHR47320:SF1">
    <property type="entry name" value="BIFUNCTIONAL URIDYLYLTRANSFERASE_URIDYLYL-REMOVING ENZYME"/>
    <property type="match status" value="1"/>
</dbReference>
<dbReference type="InterPro" id="IPR043519">
    <property type="entry name" value="NT_sf"/>
</dbReference>
<evidence type="ECO:0000256" key="6">
    <source>
        <dbReference type="HAMAP-Rule" id="MF_00277"/>
    </source>
</evidence>
<evidence type="ECO:0000259" key="8">
    <source>
        <dbReference type="PROSITE" id="PS51831"/>
    </source>
</evidence>
<dbReference type="Gene3D" id="3.30.70.260">
    <property type="match status" value="1"/>
</dbReference>
<dbReference type="SUPFAM" id="SSF81301">
    <property type="entry name" value="Nucleotidyltransferase"/>
    <property type="match status" value="1"/>
</dbReference>
<reference evidence="9 10" key="1">
    <citation type="submission" date="2019-06" db="EMBL/GenBank/DDBJ databases">
        <title>Genomic insights into carbon and energy metabolism of Deferribacter autotrophicus revealed new metabolic traits in the phylum Deferribacteres.</title>
        <authorList>
            <person name="Slobodkin A.I."/>
            <person name="Slobodkina G.B."/>
            <person name="Allioux M."/>
            <person name="Alain K."/>
            <person name="Jebbar M."/>
            <person name="Shadrin V."/>
            <person name="Kublanov I.V."/>
            <person name="Toshchakov S.V."/>
            <person name="Bonch-Osmolovskaya E.A."/>
        </authorList>
    </citation>
    <scope>NUCLEOTIDE SEQUENCE [LARGE SCALE GENOMIC DNA]</scope>
    <source>
        <strain evidence="9 10">SL50</strain>
    </source>
</reference>
<comment type="domain">
    <text evidence="6">Has four distinct domains: an N-terminal nucleotidyltransferase (NT) domain responsible for UTase activity, a central HD domain that encodes UR activity, and two C-terminal ACT domains that seem to have a role in glutamine sensing.</text>
</comment>
<comment type="cofactor">
    <cofactor evidence="6">
        <name>Mg(2+)</name>
        <dbReference type="ChEBI" id="CHEBI:18420"/>
    </cofactor>
</comment>
<dbReference type="InterPro" id="IPR010043">
    <property type="entry name" value="UTase/UR"/>
</dbReference>
<dbReference type="Gene3D" id="1.20.120.330">
    <property type="entry name" value="Nucleotidyltransferases domain 2"/>
    <property type="match status" value="1"/>
</dbReference>
<dbReference type="InterPro" id="IPR045865">
    <property type="entry name" value="ACT-like_dom_sf"/>
</dbReference>
<dbReference type="RefSeq" id="WP_149266229.1">
    <property type="nucleotide sequence ID" value="NZ_VFJB01000004.1"/>
</dbReference>
<comment type="similarity">
    <text evidence="6">Belongs to the GlnD family.</text>
</comment>
<dbReference type="PANTHER" id="PTHR47320">
    <property type="entry name" value="BIFUNCTIONAL URIDYLYLTRANSFERASE/URIDYLYL-REMOVING ENZYME"/>
    <property type="match status" value="1"/>
</dbReference>
<dbReference type="Pfam" id="PF08335">
    <property type="entry name" value="GlnD_UR_UTase"/>
    <property type="match status" value="1"/>
</dbReference>
<keyword evidence="4 6" id="KW-0460">Magnesium</keyword>
<dbReference type="SUPFAM" id="SSF55021">
    <property type="entry name" value="ACT-like"/>
    <property type="match status" value="2"/>
</dbReference>
<comment type="activity regulation">
    <text evidence="6">Uridylyltransferase (UTase) activity is inhibited by glutamine, while glutamine activates uridylyl-removing (UR) activity.</text>
</comment>
<keyword evidence="5 6" id="KW-0511">Multifunctional enzyme</keyword>
<dbReference type="EC" id="3.1.4.-" evidence="6"/>
<dbReference type="SUPFAM" id="SSF81593">
    <property type="entry name" value="Nucleotidyltransferase substrate binding subunit/domain"/>
    <property type="match status" value="1"/>
</dbReference>
<dbReference type="AlphaFoldDB" id="A0A5A8F3Y6"/>
<protein>
    <recommendedName>
        <fullName evidence="6">Bifunctional uridylyltransferase/uridylyl-removing enzyme</fullName>
        <shortName evidence="6">UTase/UR</shortName>
    </recommendedName>
    <alternativeName>
        <fullName evidence="6">Bifunctional [protein-PII] modification enzyme</fullName>
    </alternativeName>
    <alternativeName>
        <fullName evidence="6">Bifunctional nitrogen sensor protein</fullName>
    </alternativeName>
    <domain>
        <recommendedName>
            <fullName evidence="6">[Protein-PII] uridylyltransferase</fullName>
            <shortName evidence="6">PII uridylyltransferase</shortName>
            <shortName evidence="6">UTase</shortName>
            <ecNumber evidence="6">2.7.7.59</ecNumber>
        </recommendedName>
    </domain>
    <domain>
        <recommendedName>
            <fullName evidence="6">[Protein-PII]-UMP uridylyl-removing enzyme</fullName>
            <shortName evidence="6">UR</shortName>
            <ecNumber evidence="6">3.1.4.-</ecNumber>
        </recommendedName>
    </domain>
</protein>
<accession>A0A5A8F3Y6</accession>
<comment type="catalytic activity">
    <reaction evidence="6">
        <text>[protein-PII]-L-tyrosine + UTP = [protein-PII]-uridylyl-L-tyrosine + diphosphate</text>
        <dbReference type="Rhea" id="RHEA:13673"/>
        <dbReference type="Rhea" id="RHEA-COMP:12147"/>
        <dbReference type="Rhea" id="RHEA-COMP:12148"/>
        <dbReference type="ChEBI" id="CHEBI:33019"/>
        <dbReference type="ChEBI" id="CHEBI:46398"/>
        <dbReference type="ChEBI" id="CHEBI:46858"/>
        <dbReference type="ChEBI" id="CHEBI:90602"/>
        <dbReference type="EC" id="2.7.7.59"/>
    </reaction>
</comment>
<feature type="region of interest" description="Uridylyltransferase" evidence="6">
    <location>
        <begin position="1"/>
        <end position="323"/>
    </location>
</feature>
<dbReference type="GO" id="GO:0006808">
    <property type="term" value="P:regulation of nitrogen utilization"/>
    <property type="evidence" value="ECO:0007669"/>
    <property type="project" value="UniProtKB-UniRule"/>
</dbReference>
<feature type="domain" description="HD" evidence="8">
    <location>
        <begin position="438"/>
        <end position="559"/>
    </location>
</feature>
<keyword evidence="3 6" id="KW-0378">Hydrolase</keyword>
<comment type="caution">
    <text evidence="6">Lacks conserved residue(s) required for the propagation of feature annotation.</text>
</comment>
<dbReference type="PIRSF" id="PIRSF006288">
    <property type="entry name" value="PII_uridyltransf"/>
    <property type="match status" value="1"/>
</dbReference>
<feature type="domain" description="ACT" evidence="7">
    <location>
        <begin position="673"/>
        <end position="754"/>
    </location>
</feature>
<sequence length="854" mass="100171">MKSIVDIKTYYWEKWHEIKDERKTFPTSWQLLFKITDLSKNVIKQIIDQLNFPLENITFLSLGSFAREQMSPFSDIDILILHKKQLSNSEQQFISDFTTLLWDTNLNPGIQIKSLSDIKKHKKLDTVEKTALIDFNYLCGSEEIYQKYKDVVKSYILEKGKLNFLMEHINTARQRSQKFRDSIYKLEPNIKEGQGGIRDYNFICWINKILYSSNSLNNLIKKGIITIEDFDDLMKGIEFIFKVRNELHYFFKRKYDVLTLEAQKEIANELGYISTSLTLNVEHFLRDYYINARNIHRVTKKVIEKALNEIVFAKTHKKVTFRKLGYNLIQYNNLITTDDREIFTKYPELMINVFYISALKNLKLSDKLVEVIKANLHLIDETYLKKYGTLFIKRISTFPYSSKIVKNMLYTGVLQKFIPEFNDIVCRVQYDLYHHYTVDEHTILALKFIDDLITSNHPFKSNYLEAFRKLKRKDLLALSILLHDIGKGQGHNHSLVGAKMSQTICQRLGLHQDDIDTVSNMVEHHLLMSHISQRRDLHDIEVIEYFISFLNNEDELHLLYLLTYADMNAVGGELFNEWKSTLLTELYLKSVTAMEKENLISEFNKIVDIKRRKLYERITDNILKSMINKLDSEYIFTYKVKHIIRHLQMIKRLTPDTKVIISHNIREDLNCLEFSICTYDFLGLLKKLSGVFAYFGLNILGAQIFTFNNNIVMDTIQVSSSKEPLNFIAKKCDKISETIRDAITNKISVDALIKKAPAPFFKKKIPKAINKKVVFDNEISSVFTVIDIFTEDKIGLLYDILTVFEKLKINVQKAKISTDVDRVVDSFYITDEHNKKIDNNEYLDQIKKELLKVI</sequence>
<evidence type="ECO:0000313" key="10">
    <source>
        <dbReference type="Proteomes" id="UP000322876"/>
    </source>
</evidence>
<evidence type="ECO:0000259" key="7">
    <source>
        <dbReference type="PROSITE" id="PS51671"/>
    </source>
</evidence>
<dbReference type="Gene3D" id="3.30.460.10">
    <property type="entry name" value="Beta Polymerase, domain 2"/>
    <property type="match status" value="1"/>
</dbReference>
<keyword evidence="1 6" id="KW-0808">Transferase</keyword>
<evidence type="ECO:0000256" key="4">
    <source>
        <dbReference type="ARBA" id="ARBA00022842"/>
    </source>
</evidence>
<dbReference type="CDD" id="cd04899">
    <property type="entry name" value="ACT_ACR-UUR-like_2"/>
    <property type="match status" value="1"/>
</dbReference>
<comment type="caution">
    <text evidence="9">The sequence shown here is derived from an EMBL/GenBank/DDBJ whole genome shotgun (WGS) entry which is preliminary data.</text>
</comment>
<organism evidence="9 10">
    <name type="scientific">Deferribacter autotrophicus</name>
    <dbReference type="NCBI Taxonomy" id="500465"/>
    <lineage>
        <taxon>Bacteria</taxon>
        <taxon>Pseudomonadati</taxon>
        <taxon>Deferribacterota</taxon>
        <taxon>Deferribacteres</taxon>
        <taxon>Deferribacterales</taxon>
        <taxon>Deferribacteraceae</taxon>
        <taxon>Deferribacter</taxon>
    </lineage>
</organism>
<comment type="function">
    <text evidence="6">Modifies, by uridylylation and deuridylylation, the PII regulatory proteins (GlnB and homologs), in response to the nitrogen status of the cell that GlnD senses through the glutamine level. Under low glutamine levels, catalyzes the conversion of the PII proteins and UTP to PII-UMP and PPi, while under higher glutamine levels, GlnD hydrolyzes PII-UMP to PII and UMP (deuridylylation). Thus, controls uridylylation state and activity of the PII proteins, and plays an important role in the regulation of nitrogen metabolism.</text>
</comment>
<dbReference type="InterPro" id="IPR006674">
    <property type="entry name" value="HD_domain"/>
</dbReference>
<dbReference type="EC" id="2.7.7.59" evidence="6"/>
<evidence type="ECO:0000256" key="1">
    <source>
        <dbReference type="ARBA" id="ARBA00022679"/>
    </source>
</evidence>
<evidence type="ECO:0000313" key="9">
    <source>
        <dbReference type="EMBL" id="KAA0258677.1"/>
    </source>
</evidence>
<dbReference type="PROSITE" id="PS51831">
    <property type="entry name" value="HD"/>
    <property type="match status" value="1"/>
</dbReference>
<dbReference type="InterPro" id="IPR002912">
    <property type="entry name" value="ACT_dom"/>
</dbReference>
<dbReference type="OrthoDB" id="9758038at2"/>
<evidence type="ECO:0000256" key="2">
    <source>
        <dbReference type="ARBA" id="ARBA00022695"/>
    </source>
</evidence>
<comment type="catalytic activity">
    <reaction evidence="6">
        <text>[protein-PII]-uridylyl-L-tyrosine + H2O = [protein-PII]-L-tyrosine + UMP + H(+)</text>
        <dbReference type="Rhea" id="RHEA:48600"/>
        <dbReference type="Rhea" id="RHEA-COMP:12147"/>
        <dbReference type="Rhea" id="RHEA-COMP:12148"/>
        <dbReference type="ChEBI" id="CHEBI:15377"/>
        <dbReference type="ChEBI" id="CHEBI:15378"/>
        <dbReference type="ChEBI" id="CHEBI:46858"/>
        <dbReference type="ChEBI" id="CHEBI:57865"/>
        <dbReference type="ChEBI" id="CHEBI:90602"/>
    </reaction>
</comment>
<dbReference type="SUPFAM" id="SSF109604">
    <property type="entry name" value="HD-domain/PDEase-like"/>
    <property type="match status" value="1"/>
</dbReference>
<dbReference type="GO" id="GO:0008081">
    <property type="term" value="F:phosphoric diester hydrolase activity"/>
    <property type="evidence" value="ECO:0007669"/>
    <property type="project" value="UniProtKB-UniRule"/>
</dbReference>
<feature type="domain" description="ACT" evidence="7">
    <location>
        <begin position="785"/>
        <end position="854"/>
    </location>
</feature>
<dbReference type="Pfam" id="PF01966">
    <property type="entry name" value="HD"/>
    <property type="match status" value="1"/>
</dbReference>
<dbReference type="Proteomes" id="UP000322876">
    <property type="component" value="Unassembled WGS sequence"/>
</dbReference>
<name>A0A5A8F3Y6_9BACT</name>
<dbReference type="Gene3D" id="1.10.3090.10">
    <property type="entry name" value="cca-adding enzyme, domain 2"/>
    <property type="match status" value="1"/>
</dbReference>
<keyword evidence="2 6" id="KW-0548">Nucleotidyltransferase</keyword>
<dbReference type="HAMAP" id="MF_00277">
    <property type="entry name" value="PII_uridylyl_transf"/>
    <property type="match status" value="1"/>
</dbReference>
<dbReference type="EMBL" id="VFJB01000004">
    <property type="protein sequence ID" value="KAA0258677.1"/>
    <property type="molecule type" value="Genomic_DNA"/>
</dbReference>
<gene>
    <name evidence="6 9" type="primary">glnD</name>
    <name evidence="9" type="ORF">FHQ18_05840</name>
</gene>
<keyword evidence="10" id="KW-1185">Reference proteome</keyword>